<keyword evidence="1" id="KW-0719">Serine esterase</keyword>
<evidence type="ECO:0000256" key="1">
    <source>
        <dbReference type="ARBA" id="ARBA00022487"/>
    </source>
</evidence>
<accession>A0A5C5XQ88</accession>
<comment type="caution">
    <text evidence="5">The sequence shown here is derived from an EMBL/GenBank/DDBJ whole genome shotgun (WGS) entry which is preliminary data.</text>
</comment>
<dbReference type="Proteomes" id="UP000318053">
    <property type="component" value="Unassembled WGS sequence"/>
</dbReference>
<dbReference type="PROSITE" id="PS51257">
    <property type="entry name" value="PROKAR_LIPOPROTEIN"/>
    <property type="match status" value="1"/>
</dbReference>
<evidence type="ECO:0000256" key="3">
    <source>
        <dbReference type="ARBA" id="ARBA00022801"/>
    </source>
</evidence>
<dbReference type="RefSeq" id="WP_246112851.1">
    <property type="nucleotide sequence ID" value="NZ_SJPK01000008.1"/>
</dbReference>
<protein>
    <recommendedName>
        <fullName evidence="4">4-O-methyl-glucuronoyl methylesterase-like domain-containing protein</fullName>
    </recommendedName>
</protein>
<dbReference type="SUPFAM" id="SSF53474">
    <property type="entry name" value="alpha/beta-Hydrolases"/>
    <property type="match status" value="1"/>
</dbReference>
<dbReference type="GO" id="GO:0052689">
    <property type="term" value="F:carboxylic ester hydrolase activity"/>
    <property type="evidence" value="ECO:0007669"/>
    <property type="project" value="UniProtKB-KW"/>
</dbReference>
<keyword evidence="3" id="KW-0378">Hydrolase</keyword>
<dbReference type="InterPro" id="IPR054579">
    <property type="entry name" value="GCE-like_dom"/>
</dbReference>
<evidence type="ECO:0000259" key="4">
    <source>
        <dbReference type="Pfam" id="PF22244"/>
    </source>
</evidence>
<dbReference type="Pfam" id="PF22244">
    <property type="entry name" value="GCE_fung"/>
    <property type="match status" value="1"/>
</dbReference>
<dbReference type="AlphaFoldDB" id="A0A5C5XQ88"/>
<feature type="domain" description="4-O-methyl-glucuronoyl methylesterase-like" evidence="4">
    <location>
        <begin position="266"/>
        <end position="415"/>
    </location>
</feature>
<organism evidence="5 6">
    <name type="scientific">Allorhodopirellula solitaria</name>
    <dbReference type="NCBI Taxonomy" id="2527987"/>
    <lineage>
        <taxon>Bacteria</taxon>
        <taxon>Pseudomonadati</taxon>
        <taxon>Planctomycetota</taxon>
        <taxon>Planctomycetia</taxon>
        <taxon>Pirellulales</taxon>
        <taxon>Pirellulaceae</taxon>
        <taxon>Allorhodopirellula</taxon>
    </lineage>
</organism>
<evidence type="ECO:0000313" key="5">
    <source>
        <dbReference type="EMBL" id="TWT65080.1"/>
    </source>
</evidence>
<dbReference type="InterPro" id="IPR029058">
    <property type="entry name" value="AB_hydrolase_fold"/>
</dbReference>
<dbReference type="EMBL" id="SJPK01000008">
    <property type="protein sequence ID" value="TWT65080.1"/>
    <property type="molecule type" value="Genomic_DNA"/>
</dbReference>
<name>A0A5C5XQ88_9BACT</name>
<evidence type="ECO:0000313" key="6">
    <source>
        <dbReference type="Proteomes" id="UP000318053"/>
    </source>
</evidence>
<evidence type="ECO:0000256" key="2">
    <source>
        <dbReference type="ARBA" id="ARBA00022729"/>
    </source>
</evidence>
<proteinExistence type="predicted"/>
<gene>
    <name evidence="5" type="ORF">CA85_34250</name>
</gene>
<reference evidence="5 6" key="1">
    <citation type="submission" date="2019-02" db="EMBL/GenBank/DDBJ databases">
        <title>Deep-cultivation of Planctomycetes and their phenomic and genomic characterization uncovers novel biology.</title>
        <authorList>
            <person name="Wiegand S."/>
            <person name="Jogler M."/>
            <person name="Boedeker C."/>
            <person name="Pinto D."/>
            <person name="Vollmers J."/>
            <person name="Rivas-Marin E."/>
            <person name="Kohn T."/>
            <person name="Peeters S.H."/>
            <person name="Heuer A."/>
            <person name="Rast P."/>
            <person name="Oberbeckmann S."/>
            <person name="Bunk B."/>
            <person name="Jeske O."/>
            <person name="Meyerdierks A."/>
            <person name="Storesund J.E."/>
            <person name="Kallscheuer N."/>
            <person name="Luecker S."/>
            <person name="Lage O.M."/>
            <person name="Pohl T."/>
            <person name="Merkel B.J."/>
            <person name="Hornburger P."/>
            <person name="Mueller R.-W."/>
            <person name="Bruemmer F."/>
            <person name="Labrenz M."/>
            <person name="Spormann A.M."/>
            <person name="Op Den Camp H."/>
            <person name="Overmann J."/>
            <person name="Amann R."/>
            <person name="Jetten M.S.M."/>
            <person name="Mascher T."/>
            <person name="Medema M.H."/>
            <person name="Devos D.P."/>
            <person name="Kaster A.-K."/>
            <person name="Ovreas L."/>
            <person name="Rohde M."/>
            <person name="Galperin M.Y."/>
            <person name="Jogler C."/>
        </authorList>
    </citation>
    <scope>NUCLEOTIDE SEQUENCE [LARGE SCALE GENOMIC DNA]</scope>
    <source>
        <strain evidence="5 6">CA85</strain>
    </source>
</reference>
<keyword evidence="6" id="KW-1185">Reference proteome</keyword>
<keyword evidence="2" id="KW-0732">Signal</keyword>
<dbReference type="Gene3D" id="3.40.50.1820">
    <property type="entry name" value="alpha/beta hydrolase"/>
    <property type="match status" value="1"/>
</dbReference>
<sequence length="472" mass="51018">MRLPRPTAPPASTAISHCSRAGGAGIAAALIACFAVSPVNAQKFQANYDESKVPDYELPDPLTTQSGTAVTEASQWPDRRAEIVDLFTQHVFGQMPDDRQVECEIVRRDDQVHQGATVRTELTVTVKPPQSDAGAADGEAESVEIHVLVDVPRSTSGQDDAAPPAVPAFLGLNFQGNHTVTTDPKVRITQSWVRDRRNETTEENRATAAGRGVAASRWPIEMLNQRGYANITAYYGDIDPDFDDGFENGLHGLMPEFIAGLPPEQRPGSIAAWSYGLSCILDAIEMTPDLGIDISKVAVLGHSRLGKTALWAGATDPRFALVVSNDSGCGGAALSRRAIGETVGRINSSFPHWFCDGFEQYNLNENSLPVDSHQLIGLAAPRPIAVGSATEDKWADPVGEFLAARAASPVYELLGLPGLIDNTGNTPLQPPHPDHAYSNGAISYHLRRGGHDLAEHDWRRYLDFADRFLKQD</sequence>